<feature type="transmembrane region" description="Helical" evidence="2">
    <location>
        <begin position="21"/>
        <end position="38"/>
    </location>
</feature>
<keyword evidence="2" id="KW-0472">Membrane</keyword>
<feature type="domain" description="Alpha/beta hydrolase fold-3" evidence="3">
    <location>
        <begin position="114"/>
        <end position="333"/>
    </location>
</feature>
<keyword evidence="5" id="KW-1185">Reference proteome</keyword>
<dbReference type="InterPro" id="IPR013094">
    <property type="entry name" value="AB_hydrolase_3"/>
</dbReference>
<organism evidence="4 5">
    <name type="scientific">Gymnopilus junonius</name>
    <name type="common">Spectacular rustgill mushroom</name>
    <name type="synonym">Gymnopilus spectabilis subsp. junonius</name>
    <dbReference type="NCBI Taxonomy" id="109634"/>
    <lineage>
        <taxon>Eukaryota</taxon>
        <taxon>Fungi</taxon>
        <taxon>Dikarya</taxon>
        <taxon>Basidiomycota</taxon>
        <taxon>Agaricomycotina</taxon>
        <taxon>Agaricomycetes</taxon>
        <taxon>Agaricomycetidae</taxon>
        <taxon>Agaricales</taxon>
        <taxon>Agaricineae</taxon>
        <taxon>Hymenogastraceae</taxon>
        <taxon>Gymnopilus</taxon>
    </lineage>
</organism>
<dbReference type="PANTHER" id="PTHR48081">
    <property type="entry name" value="AB HYDROLASE SUPERFAMILY PROTEIN C4A8.06C"/>
    <property type="match status" value="1"/>
</dbReference>
<keyword evidence="1 4" id="KW-0378">Hydrolase</keyword>
<dbReference type="Pfam" id="PF07859">
    <property type="entry name" value="Abhydrolase_3"/>
    <property type="match status" value="1"/>
</dbReference>
<name>A0A9P5NT27_GYMJU</name>
<evidence type="ECO:0000313" key="5">
    <source>
        <dbReference type="Proteomes" id="UP000724874"/>
    </source>
</evidence>
<dbReference type="PANTHER" id="PTHR48081:SF31">
    <property type="entry name" value="STERYL ACETYL HYDROLASE MUG81-RELATED"/>
    <property type="match status" value="1"/>
</dbReference>
<dbReference type="Gene3D" id="3.40.50.1820">
    <property type="entry name" value="alpha/beta hydrolase"/>
    <property type="match status" value="1"/>
</dbReference>
<dbReference type="InterPro" id="IPR050300">
    <property type="entry name" value="GDXG_lipolytic_enzyme"/>
</dbReference>
<keyword evidence="2" id="KW-1133">Transmembrane helix</keyword>
<protein>
    <submittedName>
        <fullName evidence="4">Alpha/Beta hydrolase protein</fullName>
    </submittedName>
</protein>
<reference evidence="4" key="1">
    <citation type="submission" date="2020-11" db="EMBL/GenBank/DDBJ databases">
        <authorList>
            <consortium name="DOE Joint Genome Institute"/>
            <person name="Ahrendt S."/>
            <person name="Riley R."/>
            <person name="Andreopoulos W."/>
            <person name="LaButti K."/>
            <person name="Pangilinan J."/>
            <person name="Ruiz-duenas F.J."/>
            <person name="Barrasa J.M."/>
            <person name="Sanchez-Garcia M."/>
            <person name="Camarero S."/>
            <person name="Miyauchi S."/>
            <person name="Serrano A."/>
            <person name="Linde D."/>
            <person name="Babiker R."/>
            <person name="Drula E."/>
            <person name="Ayuso-Fernandez I."/>
            <person name="Pacheco R."/>
            <person name="Padilla G."/>
            <person name="Ferreira P."/>
            <person name="Barriuso J."/>
            <person name="Kellner H."/>
            <person name="Castanera R."/>
            <person name="Alfaro M."/>
            <person name="Ramirez L."/>
            <person name="Pisabarro A.G."/>
            <person name="Kuo A."/>
            <person name="Tritt A."/>
            <person name="Lipzen A."/>
            <person name="He G."/>
            <person name="Yan M."/>
            <person name="Ng V."/>
            <person name="Cullen D."/>
            <person name="Martin F."/>
            <person name="Rosso M.-N."/>
            <person name="Henrissat B."/>
            <person name="Hibbett D."/>
            <person name="Martinez A.T."/>
            <person name="Grigoriev I.V."/>
        </authorList>
    </citation>
    <scope>NUCLEOTIDE SEQUENCE</scope>
    <source>
        <strain evidence="4">AH 44721</strain>
    </source>
</reference>
<dbReference type="Proteomes" id="UP000724874">
    <property type="component" value="Unassembled WGS sequence"/>
</dbReference>
<accession>A0A9P5NT27</accession>
<dbReference type="InterPro" id="IPR029058">
    <property type="entry name" value="AB_hydrolase_fold"/>
</dbReference>
<dbReference type="SUPFAM" id="SSF53474">
    <property type="entry name" value="alpha/beta-Hydrolases"/>
    <property type="match status" value="1"/>
</dbReference>
<evidence type="ECO:0000256" key="1">
    <source>
        <dbReference type="ARBA" id="ARBA00022801"/>
    </source>
</evidence>
<keyword evidence="2" id="KW-0812">Transmembrane</keyword>
<sequence>MATATSIEERNKLSFLEKVKLATVILVYAPFALVWALLTSPFSPYGRAKSWKRILADKFLYTLVTNSNRRQVRLFFGTTPKNYNDFIKTKGLEPVEEANFKLFWIGPKRNDRVLLYLHGGGFLIHMLPPTPAFWRYIQEGLEERGKPTGLAILDFTLIPDALFPTQLEQTVAAIQHLLDSGVEPENIQLVGDSAGAALIHGVLMHLKHPLEGIPKLNLSAPFGGAFMFSLWARLVEKDGCLSANDGHGDFLNGRTLNYWGTSCMEGVPLAAVPYLEPNSAPEDWFEGCDKYVKRVLITAGEVEALRDEIVVYANTIKKHHNNVTLIVQENGIHFDPYLDFFVNEKKIGKLTFAILDWIAEGVLEVV</sequence>
<proteinExistence type="predicted"/>
<gene>
    <name evidence="4" type="ORF">CPB84DRAFT_1961484</name>
</gene>
<dbReference type="GO" id="GO:0016787">
    <property type="term" value="F:hydrolase activity"/>
    <property type="evidence" value="ECO:0007669"/>
    <property type="project" value="UniProtKB-KW"/>
</dbReference>
<evidence type="ECO:0000256" key="2">
    <source>
        <dbReference type="SAM" id="Phobius"/>
    </source>
</evidence>
<comment type="caution">
    <text evidence="4">The sequence shown here is derived from an EMBL/GenBank/DDBJ whole genome shotgun (WGS) entry which is preliminary data.</text>
</comment>
<evidence type="ECO:0000313" key="4">
    <source>
        <dbReference type="EMBL" id="KAF8902811.1"/>
    </source>
</evidence>
<evidence type="ECO:0000259" key="3">
    <source>
        <dbReference type="Pfam" id="PF07859"/>
    </source>
</evidence>
<dbReference type="OrthoDB" id="2152029at2759"/>
<dbReference type="AlphaFoldDB" id="A0A9P5NT27"/>
<dbReference type="EMBL" id="JADNYJ010000034">
    <property type="protein sequence ID" value="KAF8902811.1"/>
    <property type="molecule type" value="Genomic_DNA"/>
</dbReference>